<dbReference type="Proteomes" id="UP000198806">
    <property type="component" value="Unassembled WGS sequence"/>
</dbReference>
<keyword evidence="2" id="KW-1185">Reference proteome</keyword>
<dbReference type="PANTHER" id="PTHR31047">
    <property type="entry name" value="MEIOTICALLY UP-REGULATED GENE 157 PROTEIN"/>
    <property type="match status" value="1"/>
</dbReference>
<dbReference type="InterPro" id="IPR008928">
    <property type="entry name" value="6-hairpin_glycosidase_sf"/>
</dbReference>
<dbReference type="InterPro" id="IPR012341">
    <property type="entry name" value="6hp_glycosidase-like_sf"/>
</dbReference>
<name>A0A1I5BRT4_9FIRM</name>
<gene>
    <name evidence="1" type="ORF">SAMN04489757_101179</name>
</gene>
<organism evidence="1 2">
    <name type="scientific">Anaerocolumna aminovalerica</name>
    <dbReference type="NCBI Taxonomy" id="1527"/>
    <lineage>
        <taxon>Bacteria</taxon>
        <taxon>Bacillati</taxon>
        <taxon>Bacillota</taxon>
        <taxon>Clostridia</taxon>
        <taxon>Lachnospirales</taxon>
        <taxon>Lachnospiraceae</taxon>
        <taxon>Anaerocolumna</taxon>
    </lineage>
</organism>
<sequence>MKQSVDESLEALIREVKDKLSGHREIAQVFDKCYRNTIQKTAERLEDGTTYVITGDIPAMWLRDSTAQMRPYLIPAAGNEEMADIIEGLIKRQVACIHIDPYANAFNREANGACWEQDETLRNDWVWERKYEIDSLCYPVQLMYLFWKVTNRTEFFDFNIKKALEKIIQVFRIEQDHEEKSEYSFMRKNTFFMDTLSRGGKGALVKPGIGLTWSGFRPSDDACTYGYLIPSNMFAVVILGYIEEIAEVIYKDTVLMQEAAELRREIKTGVETFGITAKEGYGDVYAYEVDGFGQFNLMDDANVPNLLSMEYLGYQPERKEVAENTRKLILSEANPYYYKGSKAAGIGSSHTPVGYIWHISLAMEGLTTKDKNKKLIILKKMVETDGDTGFMHESFNPDNPKEYTREWFSWANALFCELVLEYCGYTICNY</sequence>
<dbReference type="AlphaFoldDB" id="A0A1I5BRT4"/>
<dbReference type="EMBL" id="FOWD01000001">
    <property type="protein sequence ID" value="SFN77484.1"/>
    <property type="molecule type" value="Genomic_DNA"/>
</dbReference>
<evidence type="ECO:0000313" key="2">
    <source>
        <dbReference type="Proteomes" id="UP000198806"/>
    </source>
</evidence>
<dbReference type="OrthoDB" id="181472at2"/>
<dbReference type="STRING" id="1527.SAMN04489757_101179"/>
<dbReference type="SUPFAM" id="SSF48208">
    <property type="entry name" value="Six-hairpin glycosidases"/>
    <property type="match status" value="1"/>
</dbReference>
<dbReference type="InterPro" id="IPR008313">
    <property type="entry name" value="GH125"/>
</dbReference>
<accession>A0A1I5BRT4</accession>
<dbReference type="PANTHER" id="PTHR31047:SF0">
    <property type="entry name" value="MEIOTICALLY UP-REGULATED GENE 157 PROTEIN"/>
    <property type="match status" value="1"/>
</dbReference>
<proteinExistence type="predicted"/>
<reference evidence="1 2" key="1">
    <citation type="submission" date="2016-10" db="EMBL/GenBank/DDBJ databases">
        <authorList>
            <person name="de Groot N.N."/>
        </authorList>
    </citation>
    <scope>NUCLEOTIDE SEQUENCE [LARGE SCALE GENOMIC DNA]</scope>
    <source>
        <strain evidence="1 2">DSM 1283</strain>
    </source>
</reference>
<evidence type="ECO:0000313" key="1">
    <source>
        <dbReference type="EMBL" id="SFN77484.1"/>
    </source>
</evidence>
<protein>
    <recommendedName>
        <fullName evidence="3">Glycoside hydrolase family 125 protein</fullName>
    </recommendedName>
</protein>
<dbReference type="PIRSF" id="PIRSF028846">
    <property type="entry name" value="UCP028846"/>
    <property type="match status" value="1"/>
</dbReference>
<dbReference type="Pfam" id="PF06824">
    <property type="entry name" value="Glyco_hydro_125"/>
    <property type="match status" value="1"/>
</dbReference>
<dbReference type="RefSeq" id="WP_091683655.1">
    <property type="nucleotide sequence ID" value="NZ_BAABFM010000003.1"/>
</dbReference>
<dbReference type="SMART" id="SM01149">
    <property type="entry name" value="DUF1237"/>
    <property type="match status" value="1"/>
</dbReference>
<dbReference type="Gene3D" id="1.50.10.10">
    <property type="match status" value="1"/>
</dbReference>
<evidence type="ECO:0008006" key="3">
    <source>
        <dbReference type="Google" id="ProtNLM"/>
    </source>
</evidence>
<dbReference type="GO" id="GO:0005975">
    <property type="term" value="P:carbohydrate metabolic process"/>
    <property type="evidence" value="ECO:0007669"/>
    <property type="project" value="InterPro"/>
</dbReference>